<dbReference type="Proteomes" id="UP001396898">
    <property type="component" value="Unassembled WGS sequence"/>
</dbReference>
<accession>A0ABR1SPU5</accession>
<feature type="region of interest" description="Disordered" evidence="1">
    <location>
        <begin position="171"/>
        <end position="192"/>
    </location>
</feature>
<feature type="region of interest" description="Disordered" evidence="1">
    <location>
        <begin position="1"/>
        <end position="51"/>
    </location>
</feature>
<name>A0ABR1SPU5_9PEZI</name>
<keyword evidence="3" id="KW-1185">Reference proteome</keyword>
<comment type="caution">
    <text evidence="2">The sequence shown here is derived from an EMBL/GenBank/DDBJ whole genome shotgun (WGS) entry which is preliminary data.</text>
</comment>
<gene>
    <name evidence="2" type="ORF">PG991_001496</name>
</gene>
<proteinExistence type="predicted"/>
<sequence>MPSRGSRGSPATKRARTSNTPAHNPALSGKQPASLPTPDLKPGWVAVKKPSPNVQKEIDQALNPEQNAERCGNCWKALKKRSTYNPFRRCLKSHSTYCVVARAQNQKMCPAPTDEDDELPELEKKMEELRDIVIKENAFEETKTEWRYDLKNQLEAVEKAYKRAIELINQSDDSPKVGSKTSAAAVSGEDGGDPVQLAILKEMQQMNKEMQQMNRLLRPIAKKACEDLGESFSDSE</sequence>
<reference evidence="2 3" key="1">
    <citation type="submission" date="2023-01" db="EMBL/GenBank/DDBJ databases">
        <title>Analysis of 21 Apiospora genomes using comparative genomics revels a genus with tremendous synthesis potential of carbohydrate active enzymes and secondary metabolites.</title>
        <authorList>
            <person name="Sorensen T."/>
        </authorList>
    </citation>
    <scope>NUCLEOTIDE SEQUENCE [LARGE SCALE GENOMIC DNA]</scope>
    <source>
        <strain evidence="2 3">CBS 20057</strain>
    </source>
</reference>
<organism evidence="2 3">
    <name type="scientific">Apiospora marii</name>
    <dbReference type="NCBI Taxonomy" id="335849"/>
    <lineage>
        <taxon>Eukaryota</taxon>
        <taxon>Fungi</taxon>
        <taxon>Dikarya</taxon>
        <taxon>Ascomycota</taxon>
        <taxon>Pezizomycotina</taxon>
        <taxon>Sordariomycetes</taxon>
        <taxon>Xylariomycetidae</taxon>
        <taxon>Amphisphaeriales</taxon>
        <taxon>Apiosporaceae</taxon>
        <taxon>Apiospora</taxon>
    </lineage>
</organism>
<evidence type="ECO:0000313" key="2">
    <source>
        <dbReference type="EMBL" id="KAK8036359.1"/>
    </source>
</evidence>
<dbReference type="EMBL" id="JAQQWI010000004">
    <property type="protein sequence ID" value="KAK8036359.1"/>
    <property type="molecule type" value="Genomic_DNA"/>
</dbReference>
<evidence type="ECO:0000313" key="3">
    <source>
        <dbReference type="Proteomes" id="UP001396898"/>
    </source>
</evidence>
<evidence type="ECO:0000256" key="1">
    <source>
        <dbReference type="SAM" id="MobiDB-lite"/>
    </source>
</evidence>
<protein>
    <submittedName>
        <fullName evidence="2">Uncharacterized protein</fullName>
    </submittedName>
</protein>